<keyword evidence="5" id="KW-1015">Disulfide bond</keyword>
<dbReference type="GO" id="GO:0051537">
    <property type="term" value="F:2 iron, 2 sulfur cluster binding"/>
    <property type="evidence" value="ECO:0007669"/>
    <property type="project" value="UniProtKB-KW"/>
</dbReference>
<gene>
    <name evidence="7" type="primary">petC2</name>
    <name evidence="7" type="ORF">myaer102_05070</name>
</gene>
<reference evidence="7 8" key="1">
    <citation type="submission" date="2018-11" db="EMBL/GenBank/DDBJ databases">
        <title>Complete genome sequence of Microcystis aeruginosa NIES-102.</title>
        <authorList>
            <person name="Yamaguchi H."/>
            <person name="Suzuki S."/>
            <person name="Kawachi M."/>
        </authorList>
    </citation>
    <scope>NUCLEOTIDE SEQUENCE [LARGE SCALE GENOMIC DNA]</scope>
    <source>
        <strain evidence="7 8">NIES-102</strain>
    </source>
</reference>
<dbReference type="PANTHER" id="PTHR10134">
    <property type="entry name" value="CYTOCHROME B-C1 COMPLEX SUBUNIT RIESKE, MITOCHONDRIAL"/>
    <property type="match status" value="1"/>
</dbReference>
<protein>
    <submittedName>
        <fullName evidence="7">Cytochrome b6-f complex alternative iron-sulfur subunit</fullName>
    </submittedName>
</protein>
<dbReference type="PROSITE" id="PS51257">
    <property type="entry name" value="PROKAR_LIPOPROTEIN"/>
    <property type="match status" value="1"/>
</dbReference>
<dbReference type="CDD" id="cd03467">
    <property type="entry name" value="Rieske"/>
    <property type="match status" value="1"/>
</dbReference>
<dbReference type="InterPro" id="IPR006311">
    <property type="entry name" value="TAT_signal"/>
</dbReference>
<sequence length="148" mass="15820">MEKPNPMNRREFVALVGVGGAMACAPEILGTATDQEMTPAQAADGFVKVTGITLKELEAKGSFLDKKSPVGSLLLIWEKKTKKISAVNPTCTHEGCTVKWDTGAQILACPCHTGKFTATGVVTNKPPKGNLTTYQVKVEKDVIFVKKA</sequence>
<accession>A0A3G9JR67</accession>
<evidence type="ECO:0000259" key="6">
    <source>
        <dbReference type="PROSITE" id="PS51296"/>
    </source>
</evidence>
<dbReference type="InterPro" id="IPR017941">
    <property type="entry name" value="Rieske_2Fe-2S"/>
</dbReference>
<dbReference type="Gene3D" id="2.102.10.10">
    <property type="entry name" value="Rieske [2Fe-2S] iron-sulphur domain"/>
    <property type="match status" value="1"/>
</dbReference>
<dbReference type="GO" id="GO:0016705">
    <property type="term" value="F:oxidoreductase activity, acting on paired donors, with incorporation or reduction of molecular oxygen"/>
    <property type="evidence" value="ECO:0007669"/>
    <property type="project" value="UniProtKB-ARBA"/>
</dbReference>
<dbReference type="Proteomes" id="UP000278152">
    <property type="component" value="Chromosome"/>
</dbReference>
<evidence type="ECO:0000256" key="1">
    <source>
        <dbReference type="ARBA" id="ARBA00022714"/>
    </source>
</evidence>
<feature type="domain" description="Rieske" evidence="6">
    <location>
        <begin position="74"/>
        <end position="145"/>
    </location>
</feature>
<dbReference type="SUPFAM" id="SSF50022">
    <property type="entry name" value="ISP domain"/>
    <property type="match status" value="1"/>
</dbReference>
<keyword evidence="4" id="KW-0411">Iron-sulfur</keyword>
<evidence type="ECO:0000256" key="4">
    <source>
        <dbReference type="ARBA" id="ARBA00023014"/>
    </source>
</evidence>
<proteinExistence type="predicted"/>
<dbReference type="GO" id="GO:0046872">
    <property type="term" value="F:metal ion binding"/>
    <property type="evidence" value="ECO:0007669"/>
    <property type="project" value="UniProtKB-KW"/>
</dbReference>
<evidence type="ECO:0000256" key="5">
    <source>
        <dbReference type="ARBA" id="ARBA00023157"/>
    </source>
</evidence>
<dbReference type="InterPro" id="IPR036922">
    <property type="entry name" value="Rieske_2Fe-2S_sf"/>
</dbReference>
<evidence type="ECO:0000313" key="7">
    <source>
        <dbReference type="EMBL" id="BBH38027.1"/>
    </source>
</evidence>
<dbReference type="Pfam" id="PF00355">
    <property type="entry name" value="Rieske"/>
    <property type="match status" value="1"/>
</dbReference>
<dbReference type="KEGG" id="mvz:myaer102_05070"/>
<keyword evidence="1" id="KW-0001">2Fe-2S</keyword>
<dbReference type="InterPro" id="IPR014349">
    <property type="entry name" value="Rieske_Fe-S_prot"/>
</dbReference>
<dbReference type="AlphaFoldDB" id="A0A3G9JR67"/>
<dbReference type="GO" id="GO:0004497">
    <property type="term" value="F:monooxygenase activity"/>
    <property type="evidence" value="ECO:0007669"/>
    <property type="project" value="UniProtKB-ARBA"/>
</dbReference>
<organism evidence="7 8">
    <name type="scientific">Microcystis viridis NIES-102</name>
    <dbReference type="NCBI Taxonomy" id="213615"/>
    <lineage>
        <taxon>Bacteria</taxon>
        <taxon>Bacillati</taxon>
        <taxon>Cyanobacteriota</taxon>
        <taxon>Cyanophyceae</taxon>
        <taxon>Oscillatoriophycideae</taxon>
        <taxon>Chroococcales</taxon>
        <taxon>Microcystaceae</taxon>
        <taxon>Microcystis</taxon>
    </lineage>
</organism>
<evidence type="ECO:0000313" key="8">
    <source>
        <dbReference type="Proteomes" id="UP000278152"/>
    </source>
</evidence>
<name>A0A3G9JR67_MICVR</name>
<keyword evidence="3" id="KW-0408">Iron</keyword>
<evidence type="ECO:0000256" key="3">
    <source>
        <dbReference type="ARBA" id="ARBA00023004"/>
    </source>
</evidence>
<dbReference type="PROSITE" id="PS51318">
    <property type="entry name" value="TAT"/>
    <property type="match status" value="1"/>
</dbReference>
<dbReference type="PROSITE" id="PS51296">
    <property type="entry name" value="RIESKE"/>
    <property type="match status" value="1"/>
</dbReference>
<dbReference type="EMBL" id="AP019314">
    <property type="protein sequence ID" value="BBH38027.1"/>
    <property type="molecule type" value="Genomic_DNA"/>
</dbReference>
<keyword evidence="2" id="KW-0479">Metal-binding</keyword>
<evidence type="ECO:0000256" key="2">
    <source>
        <dbReference type="ARBA" id="ARBA00022723"/>
    </source>
</evidence>